<dbReference type="EMBL" id="JACTAM010002658">
    <property type="protein sequence ID" value="KAI2644025.1"/>
    <property type="molecule type" value="Genomic_DNA"/>
</dbReference>
<dbReference type="InterPro" id="IPR031248">
    <property type="entry name" value="RNF213"/>
</dbReference>
<protein>
    <submittedName>
        <fullName evidence="1">E3 ubiquitin-protein ligase rnf213-alpha</fullName>
    </submittedName>
</protein>
<dbReference type="PANTHER" id="PTHR22605:SF18">
    <property type="entry name" value="E3 UBIQUITIN-PROTEIN LIGASE RNF213-ALPHA"/>
    <property type="match status" value="1"/>
</dbReference>
<gene>
    <name evidence="1" type="ORF">H4Q32_025744</name>
</gene>
<dbReference type="PANTHER" id="PTHR22605">
    <property type="entry name" value="RZ-TYPE DOMAIN-CONTAINING PROTEIN"/>
    <property type="match status" value="1"/>
</dbReference>
<sequence length="149" mass="17264">MYMEEEEKMELDDNTGWKNVLDTTALVRSCVQSAVAEFLKTLKKRLHFLLMTHDENTISAKSWVSKEALNTDALQEGGTFRHALWRRVQAVVTPFLAQLVSVLDRDCNLDLLLDRNSEKSLKKLWLDIFGDFKLLNVPYTRVESKYVII</sequence>
<reference evidence="1 2" key="1">
    <citation type="submission" date="2022-01" db="EMBL/GenBank/DDBJ databases">
        <title>A high-quality chromosome-level genome assembly of rohu carp, Labeo rohita.</title>
        <authorList>
            <person name="Arick M.A. II"/>
            <person name="Hsu C.-Y."/>
            <person name="Magbanua Z."/>
            <person name="Pechanova O."/>
            <person name="Grover C."/>
            <person name="Miller E."/>
            <person name="Thrash A."/>
            <person name="Ezzel L."/>
            <person name="Alam S."/>
            <person name="Benzie J."/>
            <person name="Hamilton M."/>
            <person name="Karsi A."/>
            <person name="Lawrence M.L."/>
            <person name="Peterson D.G."/>
        </authorList>
    </citation>
    <scope>NUCLEOTIDE SEQUENCE [LARGE SCALE GENOMIC DNA]</scope>
    <source>
        <strain evidence="2">BAU-BD-2019</strain>
        <tissue evidence="1">Blood</tissue>
    </source>
</reference>
<organism evidence="1 2">
    <name type="scientific">Labeo rohita</name>
    <name type="common">Indian major carp</name>
    <name type="synonym">Cyprinus rohita</name>
    <dbReference type="NCBI Taxonomy" id="84645"/>
    <lineage>
        <taxon>Eukaryota</taxon>
        <taxon>Metazoa</taxon>
        <taxon>Chordata</taxon>
        <taxon>Craniata</taxon>
        <taxon>Vertebrata</taxon>
        <taxon>Euteleostomi</taxon>
        <taxon>Actinopterygii</taxon>
        <taxon>Neopterygii</taxon>
        <taxon>Teleostei</taxon>
        <taxon>Ostariophysi</taxon>
        <taxon>Cypriniformes</taxon>
        <taxon>Cyprinidae</taxon>
        <taxon>Labeoninae</taxon>
        <taxon>Labeonini</taxon>
        <taxon>Labeo</taxon>
    </lineage>
</organism>
<evidence type="ECO:0000313" key="1">
    <source>
        <dbReference type="EMBL" id="KAI2644025.1"/>
    </source>
</evidence>
<accession>A0ABQ8L0T2</accession>
<comment type="caution">
    <text evidence="1">The sequence shown here is derived from an EMBL/GenBank/DDBJ whole genome shotgun (WGS) entry which is preliminary data.</text>
</comment>
<dbReference type="Proteomes" id="UP000830375">
    <property type="component" value="Unassembled WGS sequence"/>
</dbReference>
<name>A0ABQ8L0T2_LABRO</name>
<keyword evidence="2" id="KW-1185">Reference proteome</keyword>
<evidence type="ECO:0000313" key="2">
    <source>
        <dbReference type="Proteomes" id="UP000830375"/>
    </source>
</evidence>
<proteinExistence type="predicted"/>